<dbReference type="AlphaFoldDB" id="A0A914RIS1"/>
<dbReference type="WBParaSite" id="PEQ_0000167701-mRNA-1">
    <property type="protein sequence ID" value="PEQ_0000167701-mRNA-1"/>
    <property type="gene ID" value="PEQ_0000167701"/>
</dbReference>
<organism evidence="2 3">
    <name type="scientific">Parascaris equorum</name>
    <name type="common">Equine roundworm</name>
    <dbReference type="NCBI Taxonomy" id="6256"/>
    <lineage>
        <taxon>Eukaryota</taxon>
        <taxon>Metazoa</taxon>
        <taxon>Ecdysozoa</taxon>
        <taxon>Nematoda</taxon>
        <taxon>Chromadorea</taxon>
        <taxon>Rhabditida</taxon>
        <taxon>Spirurina</taxon>
        <taxon>Ascaridomorpha</taxon>
        <taxon>Ascaridoidea</taxon>
        <taxon>Ascarididae</taxon>
        <taxon>Parascaris</taxon>
    </lineage>
</organism>
<evidence type="ECO:0000259" key="1">
    <source>
        <dbReference type="Pfam" id="PF02214"/>
    </source>
</evidence>
<dbReference type="InterPro" id="IPR003131">
    <property type="entry name" value="T1-type_BTB"/>
</dbReference>
<dbReference type="SUPFAM" id="SSF54695">
    <property type="entry name" value="POZ domain"/>
    <property type="match status" value="1"/>
</dbReference>
<name>A0A914RIS1_PAREQ</name>
<accession>A0A914RIS1</accession>
<dbReference type="Gene3D" id="3.30.710.10">
    <property type="entry name" value="Potassium Channel Kv1.1, Chain A"/>
    <property type="match status" value="1"/>
</dbReference>
<proteinExistence type="predicted"/>
<dbReference type="Proteomes" id="UP000887564">
    <property type="component" value="Unplaced"/>
</dbReference>
<dbReference type="GO" id="GO:0051260">
    <property type="term" value="P:protein homooligomerization"/>
    <property type="evidence" value="ECO:0007669"/>
    <property type="project" value="InterPro"/>
</dbReference>
<dbReference type="InterPro" id="IPR011333">
    <property type="entry name" value="SKP1/BTB/POZ_sf"/>
</dbReference>
<evidence type="ECO:0000313" key="2">
    <source>
        <dbReference type="Proteomes" id="UP000887564"/>
    </source>
</evidence>
<reference evidence="3" key="1">
    <citation type="submission" date="2022-11" db="UniProtKB">
        <authorList>
            <consortium name="WormBaseParasite"/>
        </authorList>
    </citation>
    <scope>IDENTIFICATION</scope>
</reference>
<evidence type="ECO:0000313" key="3">
    <source>
        <dbReference type="WBParaSite" id="PEQ_0000167701-mRNA-1"/>
    </source>
</evidence>
<protein>
    <submittedName>
        <fullName evidence="3">Potassium channel tetramerisation-type BTB domain-containing protein</fullName>
    </submittedName>
</protein>
<keyword evidence="2" id="KW-1185">Reference proteome</keyword>
<sequence length="101" mass="12284">MKYLKEQRNLWAMWIYRCPTSFLASFARQSHEERLECCDGFLPETREYFFERSGKVFEPIYDFLTMGHFHRPEDPPEHNTKKEINGSEFTILHLEMRYANI</sequence>
<feature type="domain" description="Potassium channel tetramerisation-type BTB" evidence="1">
    <location>
        <begin position="12"/>
        <end position="84"/>
    </location>
</feature>
<dbReference type="Pfam" id="PF02214">
    <property type="entry name" value="BTB_2"/>
    <property type="match status" value="1"/>
</dbReference>